<keyword evidence="2" id="KW-1185">Reference proteome</keyword>
<protein>
    <submittedName>
        <fullName evidence="1">Uncharacterized protein</fullName>
    </submittedName>
</protein>
<evidence type="ECO:0000313" key="1">
    <source>
        <dbReference type="EMBL" id="MDS9469915.1"/>
    </source>
</evidence>
<dbReference type="EMBL" id="JAVQLW010000005">
    <property type="protein sequence ID" value="MDS9469915.1"/>
    <property type="molecule type" value="Genomic_DNA"/>
</dbReference>
<gene>
    <name evidence="1" type="ORF">RGQ15_20410</name>
</gene>
<name>A0ABU2HXY9_9RHOB</name>
<sequence>MPETLLSHSEILLFGRVVEDLHIKATEEPEAAKSSGQPGAVEGQLAAEQPNFARVYGFGFEGLYHVLPVPALFLVHGPGVSAETAASGLRPSAGATTEGSVGGVLLPDDLMVWTYDKADYSIRMDVQSGMFEQLLLGKGPSGPEARGMSVGGMSVSGMSVQGMSVGGMSVRGMSLRGDKKE</sequence>
<dbReference type="Proteomes" id="UP001269144">
    <property type="component" value="Unassembled WGS sequence"/>
</dbReference>
<accession>A0ABU2HXY9</accession>
<reference evidence="2" key="1">
    <citation type="submission" date="2023-07" db="EMBL/GenBank/DDBJ databases">
        <title>Paracoccus sp. MBLB3053 whole genome sequence.</title>
        <authorList>
            <person name="Hwang C.Y."/>
            <person name="Cho E.-S."/>
            <person name="Seo M.-J."/>
        </authorList>
    </citation>
    <scope>NUCLEOTIDE SEQUENCE [LARGE SCALE GENOMIC DNA]</scope>
    <source>
        <strain evidence="2">MBLB3053</strain>
    </source>
</reference>
<organism evidence="1 2">
    <name type="scientific">Paracoccus aurantius</name>
    <dbReference type="NCBI Taxonomy" id="3073814"/>
    <lineage>
        <taxon>Bacteria</taxon>
        <taxon>Pseudomonadati</taxon>
        <taxon>Pseudomonadota</taxon>
        <taxon>Alphaproteobacteria</taxon>
        <taxon>Rhodobacterales</taxon>
        <taxon>Paracoccaceae</taxon>
        <taxon>Paracoccus</taxon>
    </lineage>
</organism>
<comment type="caution">
    <text evidence="1">The sequence shown here is derived from an EMBL/GenBank/DDBJ whole genome shotgun (WGS) entry which is preliminary data.</text>
</comment>
<dbReference type="RefSeq" id="WP_311162687.1">
    <property type="nucleotide sequence ID" value="NZ_JAVQLW010000005.1"/>
</dbReference>
<evidence type="ECO:0000313" key="2">
    <source>
        <dbReference type="Proteomes" id="UP001269144"/>
    </source>
</evidence>
<proteinExistence type="predicted"/>